<dbReference type="Proteomes" id="UP000256645">
    <property type="component" value="Unassembled WGS sequence"/>
</dbReference>
<dbReference type="PANTHER" id="PTHR22936:SF69">
    <property type="entry name" value="RHOMBOID-LIKE PROTEIN"/>
    <property type="match status" value="1"/>
</dbReference>
<dbReference type="GO" id="GO:0006508">
    <property type="term" value="P:proteolysis"/>
    <property type="evidence" value="ECO:0007669"/>
    <property type="project" value="UniProtKB-KW"/>
</dbReference>
<comment type="caution">
    <text evidence="10">Lacks conserved residue(s) required for the propagation of feature annotation.</text>
</comment>
<dbReference type="AlphaFoldDB" id="A0A3D8SQK4"/>
<feature type="transmembrane region" description="Helical" evidence="10">
    <location>
        <begin position="322"/>
        <end position="342"/>
    </location>
</feature>
<comment type="subcellular location">
    <subcellularLocation>
        <location evidence="2 10">Membrane</location>
        <topology evidence="2 10">Multi-pass membrane protein</topology>
    </subcellularLocation>
</comment>
<evidence type="ECO:0000256" key="9">
    <source>
        <dbReference type="ARBA" id="ARBA00023136"/>
    </source>
</evidence>
<comment type="similarity">
    <text evidence="3 10">Belongs to the peptidase S54 family.</text>
</comment>
<feature type="transmembrane region" description="Helical" evidence="10">
    <location>
        <begin position="283"/>
        <end position="301"/>
    </location>
</feature>
<keyword evidence="5 10" id="KW-0812">Transmembrane</keyword>
<dbReference type="Pfam" id="PF01694">
    <property type="entry name" value="Rhomboid"/>
    <property type="match status" value="1"/>
</dbReference>
<comment type="caution">
    <text evidence="13">The sequence shown here is derived from an EMBL/GenBank/DDBJ whole genome shotgun (WGS) entry which is preliminary data.</text>
</comment>
<accession>A0A3D8SQK4</accession>
<dbReference type="SUPFAM" id="SSF144091">
    <property type="entry name" value="Rhomboid-like"/>
    <property type="match status" value="1"/>
</dbReference>
<dbReference type="PANTHER" id="PTHR22936">
    <property type="entry name" value="RHOMBOID-RELATED"/>
    <property type="match status" value="1"/>
</dbReference>
<feature type="transmembrane region" description="Helical" evidence="10">
    <location>
        <begin position="474"/>
        <end position="498"/>
    </location>
</feature>
<evidence type="ECO:0000256" key="4">
    <source>
        <dbReference type="ARBA" id="ARBA00022670"/>
    </source>
</evidence>
<feature type="compositionally biased region" description="Polar residues" evidence="11">
    <location>
        <begin position="40"/>
        <end position="51"/>
    </location>
</feature>
<comment type="function">
    <text evidence="10">Serine protease involved in intramembrane proteolysis.</text>
</comment>
<feature type="transmembrane region" description="Helical" evidence="10">
    <location>
        <begin position="348"/>
        <end position="367"/>
    </location>
</feature>
<dbReference type="GO" id="GO:0016020">
    <property type="term" value="C:membrane"/>
    <property type="evidence" value="ECO:0007669"/>
    <property type="project" value="UniProtKB-SubCell"/>
</dbReference>
<evidence type="ECO:0000313" key="13">
    <source>
        <dbReference type="EMBL" id="RDW88461.1"/>
    </source>
</evidence>
<evidence type="ECO:0000256" key="6">
    <source>
        <dbReference type="ARBA" id="ARBA00022801"/>
    </source>
</evidence>
<evidence type="ECO:0000259" key="12">
    <source>
        <dbReference type="Pfam" id="PF01694"/>
    </source>
</evidence>
<sequence length="550" mass="60536">MAANEYYNSQAQGQHQPYYQNYTQEPRPSLPTYHSEAPSYHSQTPQSTGPSPVSPFEAPFDDHVYPLPNQNPAHDNFSRQDSQTSFGQDSRYYGQGGGGRPQDSTNSFSDNIPLRDQHSSPAKPYPEGTDHVYDAGESGIPPGVRNGRNKRRSALGTMFEGKGAKKRIPWVVYALTIIQTAVFIAEIVKNAQLTGSPIEIHPSFNVMIGPSPWVLINMGSRYVPCMHNVAGIQDSTVTISWGCPNTTSNSVADCTLSDLCGFGGVPNPKYDGNIKQSPQPDQWFRFILPMFLHAGIIHIGFNMLLQLTLGKEMEIAIGPIRFFLVYIASGIFGFVMGGNFAATGISSTGASGSLFGIIALTLLDLLYTWSERVSPWKDFAFIMLDVVISFVLGLLPGLDNFSHIGGFLMGLVLGVCILHSPNALRQRIGQEPPYTPVAQVKASDGDRSDAGITGFVKSPVGFFKGRKPAWWAWWLIRVGALVTIFVVFIVLLNNFYIYRKTCTWCKYLSCLPVNGWCEVGNIQLTTTNTTSKRSVLDSWDAVAKLYLELS</sequence>
<dbReference type="InterPro" id="IPR002610">
    <property type="entry name" value="Peptidase_S54_rhomboid-like"/>
</dbReference>
<evidence type="ECO:0000256" key="3">
    <source>
        <dbReference type="ARBA" id="ARBA00009045"/>
    </source>
</evidence>
<keyword evidence="4 10" id="KW-0645">Protease</keyword>
<feature type="transmembrane region" description="Helical" evidence="10">
    <location>
        <begin position="404"/>
        <end position="424"/>
    </location>
</feature>
<evidence type="ECO:0000256" key="10">
    <source>
        <dbReference type="RuleBase" id="RU362115"/>
    </source>
</evidence>
<reference evidence="13 14" key="1">
    <citation type="journal article" date="2018" name="IMA Fungus">
        <title>IMA Genome-F 9: Draft genome sequence of Annulohypoxylon stygium, Aspergillus mulundensis, Berkeleyomyces basicola (syn. Thielaviopsis basicola), Ceratocystis smalleyi, two Cercospora beticola strains, Coleophoma cylindrospora, Fusarium fracticaudum, Phialophora cf. hyalina, and Morchella septimelata.</title>
        <authorList>
            <person name="Wingfield B.D."/>
            <person name="Bills G.F."/>
            <person name="Dong Y."/>
            <person name="Huang W."/>
            <person name="Nel W.J."/>
            <person name="Swalarsk-Parry B.S."/>
            <person name="Vaghefi N."/>
            <person name="Wilken P.M."/>
            <person name="An Z."/>
            <person name="de Beer Z.W."/>
            <person name="De Vos L."/>
            <person name="Chen L."/>
            <person name="Duong T.A."/>
            <person name="Gao Y."/>
            <person name="Hammerbacher A."/>
            <person name="Kikkert J.R."/>
            <person name="Li Y."/>
            <person name="Li H."/>
            <person name="Li K."/>
            <person name="Li Q."/>
            <person name="Liu X."/>
            <person name="Ma X."/>
            <person name="Naidoo K."/>
            <person name="Pethybridge S.J."/>
            <person name="Sun J."/>
            <person name="Steenkamp E.T."/>
            <person name="van der Nest M.A."/>
            <person name="van Wyk S."/>
            <person name="Wingfield M.J."/>
            <person name="Xiong C."/>
            <person name="Yue Q."/>
            <person name="Zhang X."/>
        </authorList>
    </citation>
    <scope>NUCLEOTIDE SEQUENCE [LARGE SCALE GENOMIC DNA]</scope>
    <source>
        <strain evidence="13 14">BP6252</strain>
    </source>
</reference>
<dbReference type="EC" id="3.4.21.105" evidence="10"/>
<dbReference type="OrthoDB" id="2146116at2759"/>
<proteinExistence type="inferred from homology"/>
<protein>
    <recommendedName>
        <fullName evidence="10">Rhomboid-type serine protease</fullName>
        <ecNumber evidence="10">3.4.21.105</ecNumber>
    </recommendedName>
</protein>
<dbReference type="EMBL" id="PDLM01000001">
    <property type="protein sequence ID" value="RDW88461.1"/>
    <property type="molecule type" value="Genomic_DNA"/>
</dbReference>
<organism evidence="13 14">
    <name type="scientific">Coleophoma cylindrospora</name>
    <dbReference type="NCBI Taxonomy" id="1849047"/>
    <lineage>
        <taxon>Eukaryota</taxon>
        <taxon>Fungi</taxon>
        <taxon>Dikarya</taxon>
        <taxon>Ascomycota</taxon>
        <taxon>Pezizomycotina</taxon>
        <taxon>Leotiomycetes</taxon>
        <taxon>Helotiales</taxon>
        <taxon>Dermateaceae</taxon>
        <taxon>Coleophoma</taxon>
    </lineage>
</organism>
<feature type="region of interest" description="Disordered" evidence="11">
    <location>
        <begin position="1"/>
        <end position="149"/>
    </location>
</feature>
<feature type="compositionally biased region" description="Polar residues" evidence="11">
    <location>
        <begin position="68"/>
        <end position="86"/>
    </location>
</feature>
<dbReference type="InterPro" id="IPR022764">
    <property type="entry name" value="Peptidase_S54_rhomboid_dom"/>
</dbReference>
<dbReference type="InterPro" id="IPR035952">
    <property type="entry name" value="Rhomboid-like_sf"/>
</dbReference>
<evidence type="ECO:0000256" key="7">
    <source>
        <dbReference type="ARBA" id="ARBA00022825"/>
    </source>
</evidence>
<keyword evidence="14" id="KW-1185">Reference proteome</keyword>
<keyword evidence="8 10" id="KW-1133">Transmembrane helix</keyword>
<evidence type="ECO:0000256" key="11">
    <source>
        <dbReference type="SAM" id="MobiDB-lite"/>
    </source>
</evidence>
<name>A0A3D8SQK4_9HELO</name>
<dbReference type="GO" id="GO:0004252">
    <property type="term" value="F:serine-type endopeptidase activity"/>
    <property type="evidence" value="ECO:0007669"/>
    <property type="project" value="InterPro"/>
</dbReference>
<gene>
    <name evidence="13" type="ORF">BP6252_00493</name>
</gene>
<evidence type="ECO:0000256" key="1">
    <source>
        <dbReference type="ARBA" id="ARBA00000156"/>
    </source>
</evidence>
<evidence type="ECO:0000256" key="8">
    <source>
        <dbReference type="ARBA" id="ARBA00022989"/>
    </source>
</evidence>
<keyword evidence="9 10" id="KW-0472">Membrane</keyword>
<comment type="catalytic activity">
    <reaction evidence="1 10">
        <text>Cleaves type-1 transmembrane domains using a catalytic dyad composed of serine and histidine that are contributed by different transmembrane domains.</text>
        <dbReference type="EC" id="3.4.21.105"/>
    </reaction>
</comment>
<keyword evidence="7 10" id="KW-0720">Serine protease</keyword>
<feature type="transmembrane region" description="Helical" evidence="10">
    <location>
        <begin position="379"/>
        <end position="398"/>
    </location>
</feature>
<dbReference type="Gene3D" id="1.20.1540.10">
    <property type="entry name" value="Rhomboid-like"/>
    <property type="match status" value="1"/>
</dbReference>
<feature type="compositionally biased region" description="Polar residues" evidence="11">
    <location>
        <begin position="1"/>
        <end position="26"/>
    </location>
</feature>
<evidence type="ECO:0000313" key="14">
    <source>
        <dbReference type="Proteomes" id="UP000256645"/>
    </source>
</evidence>
<evidence type="ECO:0000256" key="5">
    <source>
        <dbReference type="ARBA" id="ARBA00022692"/>
    </source>
</evidence>
<keyword evidence="6 10" id="KW-0378">Hydrolase</keyword>
<dbReference type="STRING" id="1849047.A0A3D8SQK4"/>
<evidence type="ECO:0000256" key="2">
    <source>
        <dbReference type="ARBA" id="ARBA00004141"/>
    </source>
</evidence>
<feature type="domain" description="Peptidase S54 rhomboid" evidence="12">
    <location>
        <begin position="281"/>
        <end position="418"/>
    </location>
</feature>